<evidence type="ECO:0000256" key="2">
    <source>
        <dbReference type="ARBA" id="ARBA00001947"/>
    </source>
</evidence>
<dbReference type="InterPro" id="IPR050072">
    <property type="entry name" value="Peptidase_M20A"/>
</dbReference>
<keyword evidence="12" id="KW-0862">Zinc</keyword>
<dbReference type="SUPFAM" id="SSF55031">
    <property type="entry name" value="Bacterial exopeptidase dimerisation domain"/>
    <property type="match status" value="1"/>
</dbReference>
<dbReference type="HOGENOM" id="CLU_021802_2_4_6"/>
<dbReference type="Gene3D" id="3.40.630.10">
    <property type="entry name" value="Zn peptidases"/>
    <property type="match status" value="1"/>
</dbReference>
<dbReference type="GO" id="GO:0046872">
    <property type="term" value="F:metal ion binding"/>
    <property type="evidence" value="ECO:0007669"/>
    <property type="project" value="UniProtKB-KW"/>
</dbReference>
<dbReference type="NCBIfam" id="TIGR01892">
    <property type="entry name" value="AcOrn-deacetyl"/>
    <property type="match status" value="1"/>
</dbReference>
<dbReference type="Proteomes" id="UP000028839">
    <property type="component" value="Unassembled WGS sequence"/>
</dbReference>
<dbReference type="Pfam" id="PF01546">
    <property type="entry name" value="Peptidase_M20"/>
    <property type="match status" value="1"/>
</dbReference>
<name>A0A0E2Z4M1_9GAMM</name>
<dbReference type="SUPFAM" id="SSF53187">
    <property type="entry name" value="Zn-dependent exopeptidases"/>
    <property type="match status" value="1"/>
</dbReference>
<dbReference type="UniPathway" id="UPA00034">
    <property type="reaction ID" value="UER00021"/>
</dbReference>
<evidence type="ECO:0000256" key="7">
    <source>
        <dbReference type="ARBA" id="ARBA00022490"/>
    </source>
</evidence>
<evidence type="ECO:0000256" key="8">
    <source>
        <dbReference type="ARBA" id="ARBA00022571"/>
    </source>
</evidence>
<dbReference type="PANTHER" id="PTHR43808:SF31">
    <property type="entry name" value="N-ACETYL-L-CITRULLINE DEACETYLASE"/>
    <property type="match status" value="1"/>
</dbReference>
<evidence type="ECO:0000259" key="15">
    <source>
        <dbReference type="Pfam" id="PF07687"/>
    </source>
</evidence>
<dbReference type="InterPro" id="IPR010169">
    <property type="entry name" value="AcOrn-deacetyl"/>
</dbReference>
<dbReference type="NCBIfam" id="TIGR01910">
    <property type="entry name" value="DapE-ArgE"/>
    <property type="match status" value="1"/>
</dbReference>
<sequence length="379" mass="42160">MENDEAPYLHILEKLIRFPTISRETNLPLIDYSEDFLNSRGFQTQRFYNKQRNKANLMARIGPDKKGGLMLAGHTDVVPVDQQAWTNDPFRLIKKNGCLYGRGTSDMKGFLALALEVAASIESHRLRYPLYLCFTYDEEIGCGGAKALIGYLKTLSPPPRFVLIGEPTDMELVTAHKSIQITTTHIRGKPAHSSCPQLGASAIVFASKLIAALEEILPPEENRDFNPPAATFNVGTIQGGTAINIIPEHCQFDWECRTLPSQNPAQLNEAWEHLICSLRKQIPGIEVENHIKTAVPGLKSESNREIATWLKGFLEEGKIGTAPFMTEAGLYQQAGLPTVVCGPGSIQEAHQPDENISIHSMENYRIFLYKIVGSLMEQE</sequence>
<keyword evidence="8" id="KW-0055">Arginine biosynthesis</keyword>
<evidence type="ECO:0000256" key="11">
    <source>
        <dbReference type="ARBA" id="ARBA00022801"/>
    </source>
</evidence>
<comment type="similarity">
    <text evidence="4">Belongs to the peptidase M20A family. ArgE subfamily.</text>
</comment>
<comment type="pathway">
    <text evidence="3">Amino-acid biosynthesis; L-lysine biosynthesis via DAP pathway; LL-2,6-diaminopimelate from (S)-tetrahydrodipicolinate (succinylase route): step 3/3.</text>
</comment>
<proteinExistence type="inferred from homology"/>
<gene>
    <name evidence="16" type="ORF">IB75_13860</name>
</gene>
<evidence type="ECO:0000256" key="14">
    <source>
        <dbReference type="ARBA" id="ARBA00051301"/>
    </source>
</evidence>
<evidence type="ECO:0000313" key="16">
    <source>
        <dbReference type="EMBL" id="KFI18485.1"/>
    </source>
</evidence>
<dbReference type="InterPro" id="IPR010182">
    <property type="entry name" value="ArgE/DapE"/>
</dbReference>
<keyword evidence="7" id="KW-0963">Cytoplasm</keyword>
<keyword evidence="9" id="KW-0028">Amino-acid biosynthesis</keyword>
<dbReference type="InterPro" id="IPR002933">
    <property type="entry name" value="Peptidase_M20"/>
</dbReference>
<comment type="cofactor">
    <cofactor evidence="1">
        <name>Co(2+)</name>
        <dbReference type="ChEBI" id="CHEBI:48828"/>
    </cofactor>
</comment>
<evidence type="ECO:0000256" key="3">
    <source>
        <dbReference type="ARBA" id="ARBA00005130"/>
    </source>
</evidence>
<reference evidence="16 17" key="1">
    <citation type="submission" date="2014-07" db="EMBL/GenBank/DDBJ databases">
        <title>Comparative analysis of Nitrosococcus oceani genome inventories of strains from Pacific and Atlantic gyres.</title>
        <authorList>
            <person name="Lim C.K."/>
            <person name="Wang L."/>
            <person name="Sayavedra-Soto L.A."/>
            <person name="Klotz M.G."/>
        </authorList>
    </citation>
    <scope>NUCLEOTIDE SEQUENCE [LARGE SCALE GENOMIC DNA]</scope>
    <source>
        <strain evidence="16 17">C-27</strain>
    </source>
</reference>
<dbReference type="Gene3D" id="3.30.70.360">
    <property type="match status" value="1"/>
</dbReference>
<dbReference type="EC" id="3.5.1.18" evidence="5"/>
<dbReference type="CDD" id="cd03894">
    <property type="entry name" value="M20_ArgE"/>
    <property type="match status" value="1"/>
</dbReference>
<dbReference type="GO" id="GO:0008777">
    <property type="term" value="F:acetylornithine deacetylase activity"/>
    <property type="evidence" value="ECO:0007669"/>
    <property type="project" value="TreeGrafter"/>
</dbReference>
<evidence type="ECO:0000256" key="6">
    <source>
        <dbReference type="ARBA" id="ARBA00016853"/>
    </source>
</evidence>
<dbReference type="PANTHER" id="PTHR43808">
    <property type="entry name" value="ACETYLORNITHINE DEACETYLASE"/>
    <property type="match status" value="1"/>
</dbReference>
<dbReference type="GO" id="GO:0006526">
    <property type="term" value="P:L-arginine biosynthetic process"/>
    <property type="evidence" value="ECO:0007669"/>
    <property type="project" value="UniProtKB-KW"/>
</dbReference>
<evidence type="ECO:0000256" key="4">
    <source>
        <dbReference type="ARBA" id="ARBA00005691"/>
    </source>
</evidence>
<evidence type="ECO:0000256" key="12">
    <source>
        <dbReference type="ARBA" id="ARBA00022833"/>
    </source>
</evidence>
<keyword evidence="13" id="KW-0170">Cobalt</keyword>
<protein>
    <recommendedName>
        <fullName evidence="6">Probable succinyl-diaminopimelate desuccinylase</fullName>
        <ecNumber evidence="5">3.5.1.18</ecNumber>
    </recommendedName>
</protein>
<organism evidence="16 17">
    <name type="scientific">Nitrosococcus oceani C-27</name>
    <dbReference type="NCBI Taxonomy" id="314279"/>
    <lineage>
        <taxon>Bacteria</taxon>
        <taxon>Pseudomonadati</taxon>
        <taxon>Pseudomonadota</taxon>
        <taxon>Gammaproteobacteria</taxon>
        <taxon>Chromatiales</taxon>
        <taxon>Chromatiaceae</taxon>
        <taxon>Nitrosococcus</taxon>
    </lineage>
</organism>
<comment type="caution">
    <text evidence="16">The sequence shown here is derived from an EMBL/GenBank/DDBJ whole genome shotgun (WGS) entry which is preliminary data.</text>
</comment>
<evidence type="ECO:0000256" key="1">
    <source>
        <dbReference type="ARBA" id="ARBA00001941"/>
    </source>
</evidence>
<dbReference type="AlphaFoldDB" id="A0A0E2Z4M1"/>
<dbReference type="InterPro" id="IPR001261">
    <property type="entry name" value="ArgE/DapE_CS"/>
</dbReference>
<dbReference type="EMBL" id="JPGN01000079">
    <property type="protein sequence ID" value="KFI18485.1"/>
    <property type="molecule type" value="Genomic_DNA"/>
</dbReference>
<accession>A0A0E2Z4M1</accession>
<dbReference type="OrthoDB" id="3665926at2"/>
<evidence type="ECO:0000256" key="13">
    <source>
        <dbReference type="ARBA" id="ARBA00023285"/>
    </source>
</evidence>
<dbReference type="InterPro" id="IPR036264">
    <property type="entry name" value="Bact_exopeptidase_dim_dom"/>
</dbReference>
<dbReference type="InterPro" id="IPR011650">
    <property type="entry name" value="Peptidase_M20_dimer"/>
</dbReference>
<keyword evidence="11" id="KW-0378">Hydrolase</keyword>
<evidence type="ECO:0000256" key="10">
    <source>
        <dbReference type="ARBA" id="ARBA00022723"/>
    </source>
</evidence>
<comment type="catalytic activity">
    <reaction evidence="14">
        <text>N-succinyl-(2S,6S)-2,6-diaminopimelate + H2O = (2S,6S)-2,6-diaminopimelate + succinate</text>
        <dbReference type="Rhea" id="RHEA:22608"/>
        <dbReference type="ChEBI" id="CHEBI:15377"/>
        <dbReference type="ChEBI" id="CHEBI:30031"/>
        <dbReference type="ChEBI" id="CHEBI:57609"/>
        <dbReference type="ChEBI" id="CHEBI:58087"/>
        <dbReference type="EC" id="3.5.1.18"/>
    </reaction>
</comment>
<dbReference type="Pfam" id="PF07687">
    <property type="entry name" value="M20_dimer"/>
    <property type="match status" value="1"/>
</dbReference>
<dbReference type="GO" id="GO:0009014">
    <property type="term" value="F:succinyl-diaminopimelate desuccinylase activity"/>
    <property type="evidence" value="ECO:0007669"/>
    <property type="project" value="UniProtKB-EC"/>
</dbReference>
<keyword evidence="10" id="KW-0479">Metal-binding</keyword>
<evidence type="ECO:0000313" key="17">
    <source>
        <dbReference type="Proteomes" id="UP000028839"/>
    </source>
</evidence>
<dbReference type="PROSITE" id="PS00758">
    <property type="entry name" value="ARGE_DAPE_CPG2_1"/>
    <property type="match status" value="1"/>
</dbReference>
<dbReference type="PROSITE" id="PS00759">
    <property type="entry name" value="ARGE_DAPE_CPG2_2"/>
    <property type="match status" value="1"/>
</dbReference>
<feature type="domain" description="Peptidase M20 dimerisation" evidence="15">
    <location>
        <begin position="177"/>
        <end position="275"/>
    </location>
</feature>
<evidence type="ECO:0000256" key="5">
    <source>
        <dbReference type="ARBA" id="ARBA00011921"/>
    </source>
</evidence>
<dbReference type="GO" id="GO:0009089">
    <property type="term" value="P:lysine biosynthetic process via diaminopimelate"/>
    <property type="evidence" value="ECO:0007669"/>
    <property type="project" value="UniProtKB-UniPathway"/>
</dbReference>
<comment type="cofactor">
    <cofactor evidence="2">
        <name>Zn(2+)</name>
        <dbReference type="ChEBI" id="CHEBI:29105"/>
    </cofactor>
</comment>
<evidence type="ECO:0000256" key="9">
    <source>
        <dbReference type="ARBA" id="ARBA00022605"/>
    </source>
</evidence>